<keyword evidence="8" id="KW-0175">Coiled coil</keyword>
<keyword evidence="9" id="KW-0969">Cilium</keyword>
<comment type="caution">
    <text evidence="13">The sequence shown here is derived from an EMBL/GenBank/DDBJ whole genome shotgun (WGS) entry which is preliminary data.</text>
</comment>
<keyword evidence="7" id="KW-0243">Dynein</keyword>
<dbReference type="GO" id="GO:0005930">
    <property type="term" value="C:axoneme"/>
    <property type="evidence" value="ECO:0007669"/>
    <property type="project" value="UniProtKB-SubCell"/>
</dbReference>
<sequence length="177" mass="20720">MYQYSLAWFLNLYINSIEKSVPCSQLAERINHLNDHFTYSIYQNVCRSLFERDKMLFSFLLCVGIQRSLNLVNDDEWCFLLTGGVALEIPFVNPAPTWVKEKSWAEIVHLSTLPAFSELKNHFCSKLSEWKKIYDASQPEKMPLPDPWADNLSTFQTLLVLRCIRPDKVCAHENMYF</sequence>
<keyword evidence="11" id="KW-0206">Cytoskeleton</keyword>
<dbReference type="FunFam" id="1.10.8.1220:FF:000001">
    <property type="entry name" value="Dynein axonemal heavy chain 5"/>
    <property type="match status" value="1"/>
</dbReference>
<evidence type="ECO:0000256" key="7">
    <source>
        <dbReference type="ARBA" id="ARBA00023017"/>
    </source>
</evidence>
<keyword evidence="14" id="KW-1185">Reference proteome</keyword>
<dbReference type="OrthoDB" id="5593012at2759"/>
<evidence type="ECO:0000256" key="2">
    <source>
        <dbReference type="ARBA" id="ARBA00008887"/>
    </source>
</evidence>
<evidence type="ECO:0000256" key="10">
    <source>
        <dbReference type="ARBA" id="ARBA00023175"/>
    </source>
</evidence>
<dbReference type="OMA" id="CAHENMY"/>
<dbReference type="GO" id="GO:0030286">
    <property type="term" value="C:dynein complex"/>
    <property type="evidence" value="ECO:0007669"/>
    <property type="project" value="UniProtKB-KW"/>
</dbReference>
<evidence type="ECO:0000256" key="9">
    <source>
        <dbReference type="ARBA" id="ARBA00023069"/>
    </source>
</evidence>
<comment type="subcellular location">
    <subcellularLocation>
        <location evidence="1">Cytoplasm</location>
        <location evidence="1">Cytoskeleton</location>
        <location evidence="1">Cilium axoneme</location>
    </subcellularLocation>
</comment>
<organism evidence="13 14">
    <name type="scientific">Scyliorhinus torazame</name>
    <name type="common">Cloudy catshark</name>
    <name type="synonym">Catulus torazame</name>
    <dbReference type="NCBI Taxonomy" id="75743"/>
    <lineage>
        <taxon>Eukaryota</taxon>
        <taxon>Metazoa</taxon>
        <taxon>Chordata</taxon>
        <taxon>Craniata</taxon>
        <taxon>Vertebrata</taxon>
        <taxon>Chondrichthyes</taxon>
        <taxon>Elasmobranchii</taxon>
        <taxon>Galeomorphii</taxon>
        <taxon>Galeoidea</taxon>
        <taxon>Carcharhiniformes</taxon>
        <taxon>Scyliorhinidae</taxon>
        <taxon>Scyliorhinus</taxon>
    </lineage>
</organism>
<evidence type="ECO:0000256" key="4">
    <source>
        <dbReference type="ARBA" id="ARBA00022701"/>
    </source>
</evidence>
<dbReference type="GO" id="GO:0005874">
    <property type="term" value="C:microtubule"/>
    <property type="evidence" value="ECO:0007669"/>
    <property type="project" value="UniProtKB-KW"/>
</dbReference>
<dbReference type="GO" id="GO:0005524">
    <property type="term" value="F:ATP binding"/>
    <property type="evidence" value="ECO:0007669"/>
    <property type="project" value="UniProtKB-KW"/>
</dbReference>
<keyword evidence="12" id="KW-0966">Cell projection</keyword>
<dbReference type="GO" id="GO:0045505">
    <property type="term" value="F:dynein intermediate chain binding"/>
    <property type="evidence" value="ECO:0007669"/>
    <property type="project" value="InterPro"/>
</dbReference>
<accession>A0A401Q8Q1</accession>
<dbReference type="AlphaFoldDB" id="A0A401Q8Q1"/>
<dbReference type="GO" id="GO:0007018">
    <property type="term" value="P:microtubule-based movement"/>
    <property type="evidence" value="ECO:0007669"/>
    <property type="project" value="InterPro"/>
</dbReference>
<evidence type="ECO:0000256" key="3">
    <source>
        <dbReference type="ARBA" id="ARBA00022490"/>
    </source>
</evidence>
<dbReference type="PANTHER" id="PTHR22878:SF72">
    <property type="entry name" value="DYNEIN HEAVY CHAIN 3, AXONEMAL"/>
    <property type="match status" value="1"/>
</dbReference>
<reference evidence="13 14" key="1">
    <citation type="journal article" date="2018" name="Nat. Ecol. Evol.">
        <title>Shark genomes provide insights into elasmobranch evolution and the origin of vertebrates.</title>
        <authorList>
            <person name="Hara Y"/>
            <person name="Yamaguchi K"/>
            <person name="Onimaru K"/>
            <person name="Kadota M"/>
            <person name="Koyanagi M"/>
            <person name="Keeley SD"/>
            <person name="Tatsumi K"/>
            <person name="Tanaka K"/>
            <person name="Motone F"/>
            <person name="Kageyama Y"/>
            <person name="Nozu R"/>
            <person name="Adachi N"/>
            <person name="Nishimura O"/>
            <person name="Nakagawa R"/>
            <person name="Tanegashima C"/>
            <person name="Kiyatake I"/>
            <person name="Matsumoto R"/>
            <person name="Murakumo K"/>
            <person name="Nishida K"/>
            <person name="Terakita A"/>
            <person name="Kuratani S"/>
            <person name="Sato K"/>
            <person name="Hyodo S Kuraku.S."/>
        </authorList>
    </citation>
    <scope>NUCLEOTIDE SEQUENCE [LARGE SCALE GENOMIC DNA]</scope>
</reference>
<evidence type="ECO:0000256" key="11">
    <source>
        <dbReference type="ARBA" id="ARBA00023212"/>
    </source>
</evidence>
<evidence type="ECO:0000256" key="6">
    <source>
        <dbReference type="ARBA" id="ARBA00022840"/>
    </source>
</evidence>
<protein>
    <submittedName>
        <fullName evidence="13">Uncharacterized protein</fullName>
    </submittedName>
</protein>
<name>A0A401Q8Q1_SCYTO</name>
<evidence type="ECO:0000313" key="14">
    <source>
        <dbReference type="Proteomes" id="UP000288216"/>
    </source>
</evidence>
<keyword evidence="5" id="KW-0547">Nucleotide-binding</keyword>
<keyword evidence="3" id="KW-0963">Cytoplasm</keyword>
<dbReference type="PANTHER" id="PTHR22878">
    <property type="entry name" value="DYNEIN HEAVY CHAIN 6, AXONEMAL-LIKE-RELATED"/>
    <property type="match status" value="1"/>
</dbReference>
<gene>
    <name evidence="13" type="ORF">scyTo_0022230</name>
</gene>
<comment type="similarity">
    <text evidence="2">Belongs to the dynein heavy chain family.</text>
</comment>
<dbReference type="STRING" id="75743.A0A401Q8Q1"/>
<keyword evidence="10" id="KW-0505">Motor protein</keyword>
<evidence type="ECO:0000313" key="13">
    <source>
        <dbReference type="EMBL" id="GCB81753.1"/>
    </source>
</evidence>
<dbReference type="EMBL" id="BFAA01021705">
    <property type="protein sequence ID" value="GCB81753.1"/>
    <property type="molecule type" value="Genomic_DNA"/>
</dbReference>
<proteinExistence type="inferred from homology"/>
<evidence type="ECO:0000256" key="5">
    <source>
        <dbReference type="ARBA" id="ARBA00022741"/>
    </source>
</evidence>
<dbReference type="Gene3D" id="1.10.8.1220">
    <property type="match status" value="1"/>
</dbReference>
<evidence type="ECO:0000256" key="12">
    <source>
        <dbReference type="ARBA" id="ARBA00023273"/>
    </source>
</evidence>
<dbReference type="InterPro" id="IPR026983">
    <property type="entry name" value="DHC"/>
</dbReference>
<dbReference type="GO" id="GO:0051959">
    <property type="term" value="F:dynein light intermediate chain binding"/>
    <property type="evidence" value="ECO:0007669"/>
    <property type="project" value="InterPro"/>
</dbReference>
<dbReference type="Proteomes" id="UP000288216">
    <property type="component" value="Unassembled WGS sequence"/>
</dbReference>
<evidence type="ECO:0000256" key="1">
    <source>
        <dbReference type="ARBA" id="ARBA00004430"/>
    </source>
</evidence>
<evidence type="ECO:0000256" key="8">
    <source>
        <dbReference type="ARBA" id="ARBA00023054"/>
    </source>
</evidence>
<keyword evidence="4" id="KW-0493">Microtubule</keyword>
<keyword evidence="6" id="KW-0067">ATP-binding</keyword>